<keyword evidence="3 8" id="KW-0963">Cytoplasm</keyword>
<proteinExistence type="inferred from homology"/>
<feature type="domain" description="Pyrroline-5-carboxylate reductase catalytic N-terminal" evidence="11">
    <location>
        <begin position="3"/>
        <end position="95"/>
    </location>
</feature>
<dbReference type="SUPFAM" id="SSF51735">
    <property type="entry name" value="NAD(P)-binding Rossmann-fold domains"/>
    <property type="match status" value="1"/>
</dbReference>
<evidence type="ECO:0000256" key="4">
    <source>
        <dbReference type="ARBA" id="ARBA00022605"/>
    </source>
</evidence>
<feature type="binding site" evidence="10">
    <location>
        <begin position="7"/>
        <end position="12"/>
    </location>
    <ligand>
        <name>NADP(+)</name>
        <dbReference type="ChEBI" id="CHEBI:58349"/>
    </ligand>
</feature>
<evidence type="ECO:0000256" key="7">
    <source>
        <dbReference type="ARBA" id="ARBA00023002"/>
    </source>
</evidence>
<dbReference type="Gene3D" id="1.10.3730.10">
    <property type="entry name" value="ProC C-terminal domain-like"/>
    <property type="match status" value="1"/>
</dbReference>
<dbReference type="AlphaFoldDB" id="A0AAW3ZQW9"/>
<evidence type="ECO:0000256" key="10">
    <source>
        <dbReference type="PIRSR" id="PIRSR000193-1"/>
    </source>
</evidence>
<dbReference type="InterPro" id="IPR036291">
    <property type="entry name" value="NAD(P)-bd_dom_sf"/>
</dbReference>
<protein>
    <recommendedName>
        <fullName evidence="8 9">Pyrroline-5-carboxylate reductase</fullName>
        <shortName evidence="8">P5C reductase</shortName>
        <shortName evidence="8">P5CR</shortName>
        <ecNumber evidence="8 9">1.5.1.2</ecNumber>
    </recommendedName>
    <alternativeName>
        <fullName evidence="8">PCA reductase</fullName>
    </alternativeName>
</protein>
<dbReference type="Pfam" id="PF14748">
    <property type="entry name" value="P5CR_dimer"/>
    <property type="match status" value="1"/>
</dbReference>
<comment type="function">
    <text evidence="8">Catalyzes the reduction of 1-pyrroline-5-carboxylate (PCA) to L-proline.</text>
</comment>
<dbReference type="FunFam" id="3.40.50.720:FF:000190">
    <property type="entry name" value="Pyrroline-5-carboxylate reductase"/>
    <property type="match status" value="1"/>
</dbReference>
<gene>
    <name evidence="8 14" type="primary">proC</name>
    <name evidence="13" type="ORF">CCAL12919_08660</name>
    <name evidence="14" type="ORF">CCAL9337_01795</name>
</gene>
<name>A0AAW3ZQW9_9BACT</name>
<reference evidence="14 15" key="1">
    <citation type="submission" date="2015-08" db="EMBL/GenBank/DDBJ databases">
        <title>Comparative genomics of the Campylobacter concisus group.</title>
        <authorList>
            <person name="Yee E."/>
            <person name="Chapman M.H."/>
            <person name="Huynh S."/>
            <person name="Bono J.L."/>
            <person name="On S.L."/>
            <person name="St Leger J."/>
            <person name="Foster G."/>
            <person name="Parker C.T."/>
            <person name="Miller W.G."/>
        </authorList>
    </citation>
    <scope>NUCLEOTIDE SEQUENCE [LARGE SCALE GENOMIC DNA]</scope>
    <source>
        <strain evidence="14 15">RM9337</strain>
    </source>
</reference>
<comment type="pathway">
    <text evidence="8">Amino-acid biosynthesis; L-proline biosynthesis; L-proline from L-glutamate 5-semialdehyde: step 1/1.</text>
</comment>
<evidence type="ECO:0000256" key="8">
    <source>
        <dbReference type="HAMAP-Rule" id="MF_01925"/>
    </source>
</evidence>
<dbReference type="GO" id="GO:0004735">
    <property type="term" value="F:pyrroline-5-carboxylate reductase activity"/>
    <property type="evidence" value="ECO:0007669"/>
    <property type="project" value="UniProtKB-UniRule"/>
</dbReference>
<dbReference type="PANTHER" id="PTHR11645">
    <property type="entry name" value="PYRROLINE-5-CARBOXYLATE REDUCTASE"/>
    <property type="match status" value="1"/>
</dbReference>
<evidence type="ECO:0000256" key="9">
    <source>
        <dbReference type="NCBIfam" id="TIGR00112"/>
    </source>
</evidence>
<evidence type="ECO:0000256" key="2">
    <source>
        <dbReference type="ARBA" id="ARBA00005525"/>
    </source>
</evidence>
<dbReference type="NCBIfam" id="TIGR00112">
    <property type="entry name" value="proC"/>
    <property type="match status" value="1"/>
</dbReference>
<sequence length="262" mass="28070">MMKVGFIGVGNMGEAILGAAIKQEFVKEQEIFAFARSKNSALKDKFGINVCDNEHEVAKNADLLIIAIKPAGFEELLKAIKDDTKDGAIILSVASGISINFMSERLNKNVKIVRSMPNVAAAISQSVTAICFGENFTHEDRKIVMKFIESFGSAHEIEEKLFAAFVAIAGSLPAYVFVFIEALADGAVLEGMPRLKAYEIASRAVASSANLISQTGKHPAQLKDAVCSPMGTTIEAIAALEKNGFRNAVIEAVKACSKKAKL</sequence>
<dbReference type="GO" id="GO:0005737">
    <property type="term" value="C:cytoplasm"/>
    <property type="evidence" value="ECO:0007669"/>
    <property type="project" value="UniProtKB-SubCell"/>
</dbReference>
<dbReference type="InterPro" id="IPR028939">
    <property type="entry name" value="P5C_Rdtase_cat_N"/>
</dbReference>
<dbReference type="InterPro" id="IPR008927">
    <property type="entry name" value="6-PGluconate_DH-like_C_sf"/>
</dbReference>
<evidence type="ECO:0000313" key="16">
    <source>
        <dbReference type="Proteomes" id="UP001318760"/>
    </source>
</evidence>
<evidence type="ECO:0000256" key="6">
    <source>
        <dbReference type="ARBA" id="ARBA00022857"/>
    </source>
</evidence>
<evidence type="ECO:0000259" key="11">
    <source>
        <dbReference type="Pfam" id="PF03807"/>
    </source>
</evidence>
<dbReference type="Proteomes" id="UP000650616">
    <property type="component" value="Unassembled WGS sequence"/>
</dbReference>
<dbReference type="InterPro" id="IPR029036">
    <property type="entry name" value="P5CR_dimer"/>
</dbReference>
<accession>A0AAW3ZQW9</accession>
<keyword evidence="4 8" id="KW-0028">Amino-acid biosynthesis</keyword>
<dbReference type="Gene3D" id="3.40.50.720">
    <property type="entry name" value="NAD(P)-binding Rossmann-like Domain"/>
    <property type="match status" value="1"/>
</dbReference>
<evidence type="ECO:0000313" key="13">
    <source>
        <dbReference type="EMBL" id="MBE2987183.1"/>
    </source>
</evidence>
<comment type="subcellular location">
    <subcellularLocation>
        <location evidence="1 8">Cytoplasm</location>
    </subcellularLocation>
</comment>
<evidence type="ECO:0000313" key="14">
    <source>
        <dbReference type="EMBL" id="MBE3607462.1"/>
    </source>
</evidence>
<comment type="caution">
    <text evidence="14">The sequence shown here is derived from an EMBL/GenBank/DDBJ whole genome shotgun (WGS) entry which is preliminary data.</text>
</comment>
<dbReference type="EMBL" id="JADBHS010000021">
    <property type="protein sequence ID" value="MBE2987183.1"/>
    <property type="molecule type" value="Genomic_DNA"/>
</dbReference>
<evidence type="ECO:0000256" key="5">
    <source>
        <dbReference type="ARBA" id="ARBA00022650"/>
    </source>
</evidence>
<keyword evidence="6 8" id="KW-0521">NADP</keyword>
<dbReference type="HAMAP" id="MF_01925">
    <property type="entry name" value="P5C_reductase"/>
    <property type="match status" value="1"/>
</dbReference>
<feature type="binding site" evidence="10">
    <location>
        <begin position="67"/>
        <end position="70"/>
    </location>
    <ligand>
        <name>NADP(+)</name>
        <dbReference type="ChEBI" id="CHEBI:58349"/>
    </ligand>
</feature>
<dbReference type="SUPFAM" id="SSF48179">
    <property type="entry name" value="6-phosphogluconate dehydrogenase C-terminal domain-like"/>
    <property type="match status" value="1"/>
</dbReference>
<dbReference type="EC" id="1.5.1.2" evidence="8 9"/>
<comment type="catalytic activity">
    <reaction evidence="8">
        <text>L-proline + NAD(+) = (S)-1-pyrroline-5-carboxylate + NADH + 2 H(+)</text>
        <dbReference type="Rhea" id="RHEA:14105"/>
        <dbReference type="ChEBI" id="CHEBI:15378"/>
        <dbReference type="ChEBI" id="CHEBI:17388"/>
        <dbReference type="ChEBI" id="CHEBI:57540"/>
        <dbReference type="ChEBI" id="CHEBI:57945"/>
        <dbReference type="ChEBI" id="CHEBI:60039"/>
        <dbReference type="EC" id="1.5.1.2"/>
    </reaction>
</comment>
<evidence type="ECO:0000256" key="1">
    <source>
        <dbReference type="ARBA" id="ARBA00004496"/>
    </source>
</evidence>
<dbReference type="PIRSF" id="PIRSF000193">
    <property type="entry name" value="Pyrrol-5-carb_rd"/>
    <property type="match status" value="1"/>
</dbReference>
<feature type="domain" description="Pyrroline-5-carboxylate reductase dimerisation" evidence="12">
    <location>
        <begin position="159"/>
        <end position="261"/>
    </location>
</feature>
<dbReference type="FunFam" id="1.10.3730.10:FF:000001">
    <property type="entry name" value="Pyrroline-5-carboxylate reductase"/>
    <property type="match status" value="1"/>
</dbReference>
<dbReference type="InterPro" id="IPR000304">
    <property type="entry name" value="Pyrroline-COOH_reductase"/>
</dbReference>
<dbReference type="Proteomes" id="UP001318760">
    <property type="component" value="Unassembled WGS sequence"/>
</dbReference>
<comment type="similarity">
    <text evidence="2 8">Belongs to the pyrroline-5-carboxylate reductase family.</text>
</comment>
<dbReference type="PANTHER" id="PTHR11645:SF0">
    <property type="entry name" value="PYRROLINE-5-CARBOXYLATE REDUCTASE 3"/>
    <property type="match status" value="1"/>
</dbReference>
<dbReference type="Pfam" id="PF03807">
    <property type="entry name" value="F420_oxidored"/>
    <property type="match status" value="1"/>
</dbReference>
<comment type="catalytic activity">
    <reaction evidence="8">
        <text>L-proline + NADP(+) = (S)-1-pyrroline-5-carboxylate + NADPH + 2 H(+)</text>
        <dbReference type="Rhea" id="RHEA:14109"/>
        <dbReference type="ChEBI" id="CHEBI:15378"/>
        <dbReference type="ChEBI" id="CHEBI:17388"/>
        <dbReference type="ChEBI" id="CHEBI:57783"/>
        <dbReference type="ChEBI" id="CHEBI:58349"/>
        <dbReference type="ChEBI" id="CHEBI:60039"/>
        <dbReference type="EC" id="1.5.1.2"/>
    </reaction>
</comment>
<dbReference type="EMBL" id="LIWG01000001">
    <property type="protein sequence ID" value="MBE3607462.1"/>
    <property type="molecule type" value="Genomic_DNA"/>
</dbReference>
<keyword evidence="5 8" id="KW-0641">Proline biosynthesis</keyword>
<organism evidence="14 15">
    <name type="scientific">Campylobacter californiensis</name>
    <dbReference type="NCBI Taxonomy" id="1032243"/>
    <lineage>
        <taxon>Bacteria</taxon>
        <taxon>Pseudomonadati</taxon>
        <taxon>Campylobacterota</taxon>
        <taxon>Epsilonproteobacteria</taxon>
        <taxon>Campylobacterales</taxon>
        <taxon>Campylobacteraceae</taxon>
        <taxon>Campylobacter</taxon>
    </lineage>
</organism>
<keyword evidence="15" id="KW-1185">Reference proteome</keyword>
<keyword evidence="7 8" id="KW-0560">Oxidoreductase</keyword>
<evidence type="ECO:0000259" key="12">
    <source>
        <dbReference type="Pfam" id="PF14748"/>
    </source>
</evidence>
<evidence type="ECO:0000256" key="3">
    <source>
        <dbReference type="ARBA" id="ARBA00022490"/>
    </source>
</evidence>
<evidence type="ECO:0000313" key="15">
    <source>
        <dbReference type="Proteomes" id="UP000650616"/>
    </source>
</evidence>
<reference evidence="13 16" key="2">
    <citation type="submission" date="2020-10" db="EMBL/GenBank/DDBJ databases">
        <title>Campylobacter californiensis sp. nov. isolated from cattle and feral swine in California.</title>
        <authorList>
            <person name="Miller W.G."/>
        </authorList>
    </citation>
    <scope>NUCLEOTIDE SEQUENCE [LARGE SCALE GENOMIC DNA]</scope>
    <source>
        <strain evidence="13 16">RM12919</strain>
    </source>
</reference>
<dbReference type="GO" id="GO:0055129">
    <property type="term" value="P:L-proline biosynthetic process"/>
    <property type="evidence" value="ECO:0007669"/>
    <property type="project" value="UniProtKB-UniRule"/>
</dbReference>